<dbReference type="EMBL" id="MU864124">
    <property type="protein sequence ID" value="KAK4194043.1"/>
    <property type="molecule type" value="Genomic_DNA"/>
</dbReference>
<dbReference type="PROSITE" id="PS50181">
    <property type="entry name" value="FBOX"/>
    <property type="match status" value="1"/>
</dbReference>
<protein>
    <recommendedName>
        <fullName evidence="1">F-box domain-containing protein</fullName>
    </recommendedName>
</protein>
<organism evidence="2 3">
    <name type="scientific">Triangularia verruculosa</name>
    <dbReference type="NCBI Taxonomy" id="2587418"/>
    <lineage>
        <taxon>Eukaryota</taxon>
        <taxon>Fungi</taxon>
        <taxon>Dikarya</taxon>
        <taxon>Ascomycota</taxon>
        <taxon>Pezizomycotina</taxon>
        <taxon>Sordariomycetes</taxon>
        <taxon>Sordariomycetidae</taxon>
        <taxon>Sordariales</taxon>
        <taxon>Podosporaceae</taxon>
        <taxon>Triangularia</taxon>
    </lineage>
</organism>
<proteinExistence type="predicted"/>
<accession>A0AAN6X4R8</accession>
<reference evidence="2" key="1">
    <citation type="journal article" date="2023" name="Mol. Phylogenet. Evol.">
        <title>Genome-scale phylogeny and comparative genomics of the fungal order Sordariales.</title>
        <authorList>
            <person name="Hensen N."/>
            <person name="Bonometti L."/>
            <person name="Westerberg I."/>
            <person name="Brannstrom I.O."/>
            <person name="Guillou S."/>
            <person name="Cros-Aarteil S."/>
            <person name="Calhoun S."/>
            <person name="Haridas S."/>
            <person name="Kuo A."/>
            <person name="Mondo S."/>
            <person name="Pangilinan J."/>
            <person name="Riley R."/>
            <person name="LaButti K."/>
            <person name="Andreopoulos B."/>
            <person name="Lipzen A."/>
            <person name="Chen C."/>
            <person name="Yan M."/>
            <person name="Daum C."/>
            <person name="Ng V."/>
            <person name="Clum A."/>
            <person name="Steindorff A."/>
            <person name="Ohm R.A."/>
            <person name="Martin F."/>
            <person name="Silar P."/>
            <person name="Natvig D.O."/>
            <person name="Lalanne C."/>
            <person name="Gautier V."/>
            <person name="Ament-Velasquez S.L."/>
            <person name="Kruys A."/>
            <person name="Hutchinson M.I."/>
            <person name="Powell A.J."/>
            <person name="Barry K."/>
            <person name="Miller A.N."/>
            <person name="Grigoriev I.V."/>
            <person name="Debuchy R."/>
            <person name="Gladieux P."/>
            <person name="Hiltunen Thoren M."/>
            <person name="Johannesson H."/>
        </authorList>
    </citation>
    <scope>NUCLEOTIDE SEQUENCE</scope>
    <source>
        <strain evidence="2">CBS 315.58</strain>
    </source>
</reference>
<comment type="caution">
    <text evidence="2">The sequence shown here is derived from an EMBL/GenBank/DDBJ whole genome shotgun (WGS) entry which is preliminary data.</text>
</comment>
<sequence>MATTKTKRIASKLENLPLELIEPVLANLTFGDIIALSMCAENDGQLARALAISPSWKEFWPIYAARKSDFQMTIALKVPVGGGKWYDASHGELDITPGMLRRKMARGREIHGDGYDFLEHTLAIIFEKFMTVLVKVDLVTLTFLCQELSLETIAVIAPWMASQPPLGVDEHRRKLYEAMKTLNCACSVSLGPYSTPAQRHYWYCPWSRNHTDRSIPGKSLPQMKAFMDGYAAAQLRVNTVKSQQLEALATLYARHHSRLKMPLAPQSPRQNTNHIPQQLTMIAEFIPKIIDLDRCNQPTTSKHGHCRFRYPHACLIPYDWCLRLWTKVIETHPSLLSIKEQIGSIAPKTPSPPAGIFRCLQISSQGLNQYYEKNTLDGVKEAEIPCSSRIEMVHGVQVFSVKEKPLIFPQQRSPHGARPMILPIDDREMEWLEAFLTAVEWMEDTFPELSMEAKA</sequence>
<dbReference type="InterPro" id="IPR001810">
    <property type="entry name" value="F-box_dom"/>
</dbReference>
<feature type="domain" description="F-box" evidence="1">
    <location>
        <begin position="10"/>
        <end position="59"/>
    </location>
</feature>
<gene>
    <name evidence="2" type="ORF">QBC40DRAFT_291474</name>
</gene>
<name>A0AAN6X4R8_9PEZI</name>
<dbReference type="AlphaFoldDB" id="A0AAN6X4R8"/>
<evidence type="ECO:0000259" key="1">
    <source>
        <dbReference type="PROSITE" id="PS50181"/>
    </source>
</evidence>
<evidence type="ECO:0000313" key="2">
    <source>
        <dbReference type="EMBL" id="KAK4194043.1"/>
    </source>
</evidence>
<dbReference type="Proteomes" id="UP001303160">
    <property type="component" value="Unassembled WGS sequence"/>
</dbReference>
<keyword evidence="3" id="KW-1185">Reference proteome</keyword>
<evidence type="ECO:0000313" key="3">
    <source>
        <dbReference type="Proteomes" id="UP001303160"/>
    </source>
</evidence>
<reference evidence="2" key="2">
    <citation type="submission" date="2023-05" db="EMBL/GenBank/DDBJ databases">
        <authorList>
            <consortium name="Lawrence Berkeley National Laboratory"/>
            <person name="Steindorff A."/>
            <person name="Hensen N."/>
            <person name="Bonometti L."/>
            <person name="Westerberg I."/>
            <person name="Brannstrom I.O."/>
            <person name="Guillou S."/>
            <person name="Cros-Aarteil S."/>
            <person name="Calhoun S."/>
            <person name="Haridas S."/>
            <person name="Kuo A."/>
            <person name="Mondo S."/>
            <person name="Pangilinan J."/>
            <person name="Riley R."/>
            <person name="Labutti K."/>
            <person name="Andreopoulos B."/>
            <person name="Lipzen A."/>
            <person name="Chen C."/>
            <person name="Yanf M."/>
            <person name="Daum C."/>
            <person name="Ng V."/>
            <person name="Clum A."/>
            <person name="Ohm R."/>
            <person name="Martin F."/>
            <person name="Silar P."/>
            <person name="Natvig D."/>
            <person name="Lalanne C."/>
            <person name="Gautier V."/>
            <person name="Ament-Velasquez S.L."/>
            <person name="Kruys A."/>
            <person name="Hutchinson M.I."/>
            <person name="Powell A.J."/>
            <person name="Barry K."/>
            <person name="Miller A.N."/>
            <person name="Grigoriev I.V."/>
            <person name="Debuchy R."/>
            <person name="Gladieux P."/>
            <person name="Thoren M.H."/>
            <person name="Johannesson H."/>
        </authorList>
    </citation>
    <scope>NUCLEOTIDE SEQUENCE</scope>
    <source>
        <strain evidence="2">CBS 315.58</strain>
    </source>
</reference>